<dbReference type="EMBL" id="JABFOF010000011">
    <property type="protein sequence ID" value="KAG2371325.1"/>
    <property type="molecule type" value="Genomic_DNA"/>
</dbReference>
<dbReference type="PANTHER" id="PTHR33544:SF5">
    <property type="entry name" value="DUF4005 DOMAIN-CONTAINING PROTEIN"/>
    <property type="match status" value="1"/>
</dbReference>
<dbReference type="PANTHER" id="PTHR33544">
    <property type="entry name" value="DUF4005 DOMAIN-CONTAINING PROTEIN-RELATED"/>
    <property type="match status" value="1"/>
</dbReference>
<organism evidence="1 2">
    <name type="scientific">Phaseolus angularis</name>
    <name type="common">Azuki bean</name>
    <name type="synonym">Vigna angularis</name>
    <dbReference type="NCBI Taxonomy" id="3914"/>
    <lineage>
        <taxon>Eukaryota</taxon>
        <taxon>Viridiplantae</taxon>
        <taxon>Streptophyta</taxon>
        <taxon>Embryophyta</taxon>
        <taxon>Tracheophyta</taxon>
        <taxon>Spermatophyta</taxon>
        <taxon>Magnoliopsida</taxon>
        <taxon>eudicotyledons</taxon>
        <taxon>Gunneridae</taxon>
        <taxon>Pentapetalae</taxon>
        <taxon>rosids</taxon>
        <taxon>fabids</taxon>
        <taxon>Fabales</taxon>
        <taxon>Fabaceae</taxon>
        <taxon>Papilionoideae</taxon>
        <taxon>50 kb inversion clade</taxon>
        <taxon>NPAAA clade</taxon>
        <taxon>indigoferoid/millettioid clade</taxon>
        <taxon>Phaseoleae</taxon>
        <taxon>Vigna</taxon>
    </lineage>
</organism>
<comment type="caution">
    <text evidence="1">The sequence shown here is derived from an EMBL/GenBank/DDBJ whole genome shotgun (WGS) entry which is preliminary data.</text>
</comment>
<proteinExistence type="predicted"/>
<reference evidence="1 2" key="1">
    <citation type="submission" date="2020-05" db="EMBL/GenBank/DDBJ databases">
        <title>Vigna angularis (adzuki bean) Var. LongXiaoDou No. 4 denovo assembly.</title>
        <authorList>
            <person name="Xiang H."/>
        </authorList>
    </citation>
    <scope>NUCLEOTIDE SEQUENCE [LARGE SCALE GENOMIC DNA]</scope>
    <source>
        <tissue evidence="1">Leaf</tissue>
    </source>
</reference>
<dbReference type="Proteomes" id="UP000743370">
    <property type="component" value="Unassembled WGS sequence"/>
</dbReference>
<evidence type="ECO:0000313" key="2">
    <source>
        <dbReference type="Proteomes" id="UP000743370"/>
    </source>
</evidence>
<dbReference type="InterPro" id="IPR040344">
    <property type="entry name" value="At3g17950-like"/>
</dbReference>
<dbReference type="AlphaFoldDB" id="A0A8T0JGA3"/>
<evidence type="ECO:0000313" key="1">
    <source>
        <dbReference type="EMBL" id="KAG2371325.1"/>
    </source>
</evidence>
<gene>
    <name evidence="1" type="ORF">HKW66_Vig0214990</name>
</gene>
<protein>
    <submittedName>
        <fullName evidence="1">Uncharacterized protein</fullName>
    </submittedName>
</protein>
<sequence length="260" mass="29100">MEEGEGERECQVFYGRFRTEKGRCIKKEEEQITTRTERLSNILGGLVHAKQKLENMAQQDEGWPLGLLQPVNARTRTATGSISFNTLLTASPSSSTDSSSDLDTQSTGSFFRDQSTTLGSLMGVSSIVELSRRSLRESKTEFFKSKKKLKFWSCFFCLGSRSTDYEGEKEKNNAPSLAQFLAVERRVANENRRNQSLHFELALAETNIGERNSLFINGTIAPPHSISPDRKNTEINHANNKGFGSLPELFSCMCGQVAFF</sequence>
<accession>A0A8T0JGA3</accession>
<name>A0A8T0JGA3_PHAAN</name>